<reference evidence="1 2" key="1">
    <citation type="submission" date="2019-12" db="EMBL/GenBank/DDBJ databases">
        <title>Chromosome-level assembly of the Caenorhabditis remanei genome.</title>
        <authorList>
            <person name="Teterina A.A."/>
            <person name="Willis J.H."/>
            <person name="Phillips P.C."/>
        </authorList>
    </citation>
    <scope>NUCLEOTIDE SEQUENCE [LARGE SCALE GENOMIC DNA]</scope>
    <source>
        <strain evidence="1 2">PX506</strain>
        <tissue evidence="1">Whole organism</tissue>
    </source>
</reference>
<name>A0A6A5H8W5_CAERE</name>
<protein>
    <submittedName>
        <fullName evidence="1">Uncharacterized protein</fullName>
    </submittedName>
</protein>
<dbReference type="AlphaFoldDB" id="A0A6A5H8W5"/>
<evidence type="ECO:0000313" key="2">
    <source>
        <dbReference type="Proteomes" id="UP000483820"/>
    </source>
</evidence>
<dbReference type="Proteomes" id="UP000483820">
    <property type="component" value="Chromosome III"/>
</dbReference>
<comment type="caution">
    <text evidence="1">The sequence shown here is derived from an EMBL/GenBank/DDBJ whole genome shotgun (WGS) entry which is preliminary data.</text>
</comment>
<sequence length="89" mass="9887">MLKKEVQIGTEISLVCNVAPEREEIKVAVCHNCTVNPTSEAIIPVKLLNYRKEFGTEFMIVDNKKEADLCYSEISCLHRSGGENAVTTS</sequence>
<evidence type="ECO:0000313" key="1">
    <source>
        <dbReference type="EMBL" id="KAF1762863.1"/>
    </source>
</evidence>
<accession>A0A6A5H8W5</accession>
<proteinExistence type="predicted"/>
<dbReference type="CTD" id="78775097"/>
<gene>
    <name evidence="1" type="ORF">GCK72_011126</name>
</gene>
<dbReference type="GeneID" id="78775097"/>
<dbReference type="EMBL" id="WUAV01000003">
    <property type="protein sequence ID" value="KAF1762863.1"/>
    <property type="molecule type" value="Genomic_DNA"/>
</dbReference>
<dbReference type="KEGG" id="crq:GCK72_011126"/>
<organism evidence="1 2">
    <name type="scientific">Caenorhabditis remanei</name>
    <name type="common">Caenorhabditis vulgaris</name>
    <dbReference type="NCBI Taxonomy" id="31234"/>
    <lineage>
        <taxon>Eukaryota</taxon>
        <taxon>Metazoa</taxon>
        <taxon>Ecdysozoa</taxon>
        <taxon>Nematoda</taxon>
        <taxon>Chromadorea</taxon>
        <taxon>Rhabditida</taxon>
        <taxon>Rhabditina</taxon>
        <taxon>Rhabditomorpha</taxon>
        <taxon>Rhabditoidea</taxon>
        <taxon>Rhabditidae</taxon>
        <taxon>Peloderinae</taxon>
        <taxon>Caenorhabditis</taxon>
    </lineage>
</organism>
<dbReference type="RefSeq" id="XP_053587814.1">
    <property type="nucleotide sequence ID" value="XM_053728237.1"/>
</dbReference>